<dbReference type="EMBL" id="JBITYG010000001">
    <property type="protein sequence ID" value="MFI9099589.1"/>
    <property type="molecule type" value="Genomic_DNA"/>
</dbReference>
<dbReference type="Proteomes" id="UP001614394">
    <property type="component" value="Unassembled WGS sequence"/>
</dbReference>
<organism evidence="1 2">
    <name type="scientific">Streptomyces fildesensis</name>
    <dbReference type="NCBI Taxonomy" id="375757"/>
    <lineage>
        <taxon>Bacteria</taxon>
        <taxon>Bacillati</taxon>
        <taxon>Actinomycetota</taxon>
        <taxon>Actinomycetes</taxon>
        <taxon>Kitasatosporales</taxon>
        <taxon>Streptomycetaceae</taxon>
        <taxon>Streptomyces</taxon>
    </lineage>
</organism>
<gene>
    <name evidence="1" type="ORF">ACIGXA_03620</name>
</gene>
<evidence type="ECO:0000313" key="1">
    <source>
        <dbReference type="EMBL" id="MFI9099589.1"/>
    </source>
</evidence>
<name>A0ABW8BZI6_9ACTN</name>
<reference evidence="1 2" key="1">
    <citation type="submission" date="2024-10" db="EMBL/GenBank/DDBJ databases">
        <title>The Natural Products Discovery Center: Release of the First 8490 Sequenced Strains for Exploring Actinobacteria Biosynthetic Diversity.</title>
        <authorList>
            <person name="Kalkreuter E."/>
            <person name="Kautsar S.A."/>
            <person name="Yang D."/>
            <person name="Bader C.D."/>
            <person name="Teijaro C.N."/>
            <person name="Fluegel L."/>
            <person name="Davis C.M."/>
            <person name="Simpson J.R."/>
            <person name="Lauterbach L."/>
            <person name="Steele A.D."/>
            <person name="Gui C."/>
            <person name="Meng S."/>
            <person name="Li G."/>
            <person name="Viehrig K."/>
            <person name="Ye F."/>
            <person name="Su P."/>
            <person name="Kiefer A.F."/>
            <person name="Nichols A."/>
            <person name="Cepeda A.J."/>
            <person name="Yan W."/>
            <person name="Fan B."/>
            <person name="Jiang Y."/>
            <person name="Adhikari A."/>
            <person name="Zheng C.-J."/>
            <person name="Schuster L."/>
            <person name="Cowan T.M."/>
            <person name="Smanski M.J."/>
            <person name="Chevrette M.G."/>
            <person name="De Carvalho L.P.S."/>
            <person name="Shen B."/>
        </authorList>
    </citation>
    <scope>NUCLEOTIDE SEQUENCE [LARGE SCALE GENOMIC DNA]</scope>
    <source>
        <strain evidence="1 2">NPDC053399</strain>
    </source>
</reference>
<protein>
    <submittedName>
        <fullName evidence="1">Uncharacterized protein</fullName>
    </submittedName>
</protein>
<keyword evidence="2" id="KW-1185">Reference proteome</keyword>
<dbReference type="RefSeq" id="WP_399644039.1">
    <property type="nucleotide sequence ID" value="NZ_JBITYG010000001.1"/>
</dbReference>
<accession>A0ABW8BZI6</accession>
<comment type="caution">
    <text evidence="1">The sequence shown here is derived from an EMBL/GenBank/DDBJ whole genome shotgun (WGS) entry which is preliminary data.</text>
</comment>
<evidence type="ECO:0000313" key="2">
    <source>
        <dbReference type="Proteomes" id="UP001614394"/>
    </source>
</evidence>
<proteinExistence type="predicted"/>
<sequence>MVGGYRLVLPPGWGRIPLREGTEDAIRGIVTSAFDGSRGDAVAQVRVRLEGRLRELAVRARRDGAGLDLYLPVRPRGGAAPVPASFVVSELAVGGRKERREYVVGEARRVDYVLPVPDVPGRCLAAAFSTPTAAAEPRLADLMVELFDAVMGTFRWSEAADSPRTG</sequence>